<evidence type="ECO:0000256" key="12">
    <source>
        <dbReference type="SAM" id="MobiDB-lite"/>
    </source>
</evidence>
<dbReference type="PROSITE" id="PS00086">
    <property type="entry name" value="CYTOCHROME_P450"/>
    <property type="match status" value="1"/>
</dbReference>
<feature type="compositionally biased region" description="Polar residues" evidence="12">
    <location>
        <begin position="1"/>
        <end position="12"/>
    </location>
</feature>
<dbReference type="CDD" id="cd20678">
    <property type="entry name" value="CYP4B-like"/>
    <property type="match status" value="1"/>
</dbReference>
<organism evidence="13 14">
    <name type="scientific">Ursus maritimus</name>
    <name type="common">Polar bear</name>
    <name type="synonym">Thalarctos maritimus</name>
    <dbReference type="NCBI Taxonomy" id="29073"/>
    <lineage>
        <taxon>Eukaryota</taxon>
        <taxon>Metazoa</taxon>
        <taxon>Chordata</taxon>
        <taxon>Craniata</taxon>
        <taxon>Vertebrata</taxon>
        <taxon>Euteleostomi</taxon>
        <taxon>Mammalia</taxon>
        <taxon>Eutheria</taxon>
        <taxon>Laurasiatheria</taxon>
        <taxon>Carnivora</taxon>
        <taxon>Caniformia</taxon>
        <taxon>Ursidae</taxon>
        <taxon>Ursus</taxon>
    </lineage>
</organism>
<accession>A0A384CRL9</accession>
<dbReference type="FunFam" id="1.10.630.10:FF:000005">
    <property type="entry name" value="cytochrome P450 4F22 isoform X2"/>
    <property type="match status" value="1"/>
</dbReference>
<evidence type="ECO:0000256" key="2">
    <source>
        <dbReference type="ARBA" id="ARBA00010617"/>
    </source>
</evidence>
<dbReference type="Gene3D" id="1.10.630.10">
    <property type="entry name" value="Cytochrome P450"/>
    <property type="match status" value="1"/>
</dbReference>
<keyword evidence="13" id="KW-1185">Reference proteome</keyword>
<dbReference type="InterPro" id="IPR050196">
    <property type="entry name" value="Cytochrome_P450_Monoox"/>
</dbReference>
<dbReference type="Proteomes" id="UP000261680">
    <property type="component" value="Unplaced"/>
</dbReference>
<dbReference type="STRING" id="29073.ENSUMAP00000032658"/>
<dbReference type="KEGG" id="umr:103670742"/>
<evidence type="ECO:0000256" key="4">
    <source>
        <dbReference type="ARBA" id="ARBA00022723"/>
    </source>
</evidence>
<comment type="subcellular location">
    <subcellularLocation>
        <location evidence="1">Endoplasmic reticulum membrane</location>
    </subcellularLocation>
</comment>
<comment type="similarity">
    <text evidence="2 11">Belongs to the cytochrome P450 family.</text>
</comment>
<keyword evidence="9" id="KW-0472">Membrane</keyword>
<comment type="cofactor">
    <cofactor evidence="10">
        <name>heme</name>
        <dbReference type="ChEBI" id="CHEBI:30413"/>
    </cofactor>
</comment>
<evidence type="ECO:0000256" key="10">
    <source>
        <dbReference type="PIRSR" id="PIRSR602401-1"/>
    </source>
</evidence>
<evidence type="ECO:0000256" key="11">
    <source>
        <dbReference type="RuleBase" id="RU000461"/>
    </source>
</evidence>
<dbReference type="PRINTS" id="PR00463">
    <property type="entry name" value="EP450I"/>
</dbReference>
<keyword evidence="5" id="KW-0256">Endoplasmic reticulum</keyword>
<dbReference type="GO" id="GO:0005789">
    <property type="term" value="C:endoplasmic reticulum membrane"/>
    <property type="evidence" value="ECO:0007669"/>
    <property type="project" value="UniProtKB-SubCell"/>
</dbReference>
<dbReference type="PRINTS" id="PR00385">
    <property type="entry name" value="P450"/>
</dbReference>
<dbReference type="RefSeq" id="XP_008697461.2">
    <property type="nucleotide sequence ID" value="XM_008699239.2"/>
</dbReference>
<name>A0A384CRL9_URSMA</name>
<proteinExistence type="inferred from homology"/>
<protein>
    <submittedName>
        <fullName evidence="14">Cytochrome P450 4A6</fullName>
    </submittedName>
</protein>
<dbReference type="PANTHER" id="PTHR24291">
    <property type="entry name" value="CYTOCHROME P450 FAMILY 4"/>
    <property type="match status" value="1"/>
</dbReference>
<keyword evidence="6 11" id="KW-0560">Oxidoreductase</keyword>
<evidence type="ECO:0000256" key="8">
    <source>
        <dbReference type="ARBA" id="ARBA00023033"/>
    </source>
</evidence>
<keyword evidence="8 11" id="KW-0503">Monooxygenase</keyword>
<keyword evidence="7 10" id="KW-0408">Iron</keyword>
<evidence type="ECO:0000256" key="5">
    <source>
        <dbReference type="ARBA" id="ARBA00022824"/>
    </source>
</evidence>
<keyword evidence="3 10" id="KW-0349">Heme</keyword>
<dbReference type="InterPro" id="IPR002401">
    <property type="entry name" value="Cyt_P450_E_grp-I"/>
</dbReference>
<dbReference type="SUPFAM" id="SSF48264">
    <property type="entry name" value="Cytochrome P450"/>
    <property type="match status" value="1"/>
</dbReference>
<evidence type="ECO:0000256" key="6">
    <source>
        <dbReference type="ARBA" id="ARBA00023002"/>
    </source>
</evidence>
<evidence type="ECO:0000256" key="3">
    <source>
        <dbReference type="ARBA" id="ARBA00022617"/>
    </source>
</evidence>
<evidence type="ECO:0000313" key="13">
    <source>
        <dbReference type="Proteomes" id="UP000261680"/>
    </source>
</evidence>
<sequence>MNSRNPVQTLPSPFTLPPGGQGNPPLTDWAGMFRGGQQQSGTVTKSQRSCSPFTMSVSVLSITRPLSIISGLLQVASLLGLALLLLKAAQLYLRRQRLLKAVQEFPSPPSHWLFGHKQELQKEEELQLLLKWVENFPCACPRWLWGTEVELMIYDPDYMKLILGRSDPKSEGSYRFMAPWIGYGLLLLNGQTWFQHRRMLTPAFHYDILKPYVGLMADSVQVMLDKWEELLSQNSSLEIFGHISLMTLDTIMKCAFSYQGNHQADRNSQSYLQATRDLNNLVFSRMRNVFYQKDIIYRLTPEGRLNHRACQLAHQHTDRVIKMRKAQLQEEGELDKVRSKRHLDFLDILLFAQRENGNSFSDKDLRAEVDTFMFEGHDTTASGISWILYALATHPEHQQRCREEVQSLLGDGASITWDHLDQMPYTTMCIKEALRLYPPVPAVGRELSKPITFPDGRSLPKGFLVSPSFYALHHNPKVWPNPEVFDPSRFAPDSSRHSHAFLPFSGGPRNCIGKQFAMNEMKVAVALTLLRFELAPDPFRVPVPFPRIVLKSKNGIHLHLRKLL</sequence>
<dbReference type="GO" id="GO:0016712">
    <property type="term" value="F:oxidoreductase activity, acting on paired donors, with incorporation or reduction of molecular oxygen, reduced flavin or flavoprotein as one donor, and incorporation of one atom of oxygen"/>
    <property type="evidence" value="ECO:0007669"/>
    <property type="project" value="UniProtKB-ARBA"/>
</dbReference>
<evidence type="ECO:0000313" key="14">
    <source>
        <dbReference type="RefSeq" id="XP_008697461.2"/>
    </source>
</evidence>
<feature type="binding site" description="axial binding residue" evidence="10">
    <location>
        <position position="511"/>
    </location>
    <ligand>
        <name>heme</name>
        <dbReference type="ChEBI" id="CHEBI:30413"/>
    </ligand>
    <ligandPart>
        <name>Fe</name>
        <dbReference type="ChEBI" id="CHEBI:18248"/>
    </ligandPart>
</feature>
<dbReference type="InterPro" id="IPR017972">
    <property type="entry name" value="Cyt_P450_CS"/>
</dbReference>
<dbReference type="GO" id="GO:0005506">
    <property type="term" value="F:iron ion binding"/>
    <property type="evidence" value="ECO:0007669"/>
    <property type="project" value="InterPro"/>
</dbReference>
<evidence type="ECO:0000256" key="1">
    <source>
        <dbReference type="ARBA" id="ARBA00004586"/>
    </source>
</evidence>
<dbReference type="PANTHER" id="PTHR24291:SF39">
    <property type="entry name" value="CYTOCHROME P450 4A11-RELATED"/>
    <property type="match status" value="1"/>
</dbReference>
<gene>
    <name evidence="14" type="primary">LOC103670742</name>
</gene>
<dbReference type="GeneID" id="103670742"/>
<dbReference type="OrthoDB" id="1470350at2759"/>
<evidence type="ECO:0000256" key="7">
    <source>
        <dbReference type="ARBA" id="ARBA00023004"/>
    </source>
</evidence>
<keyword evidence="4 10" id="KW-0479">Metal-binding</keyword>
<feature type="region of interest" description="Disordered" evidence="12">
    <location>
        <begin position="1"/>
        <end position="21"/>
    </location>
</feature>
<evidence type="ECO:0000256" key="9">
    <source>
        <dbReference type="ARBA" id="ARBA00023136"/>
    </source>
</evidence>
<dbReference type="InterPro" id="IPR036396">
    <property type="entry name" value="Cyt_P450_sf"/>
</dbReference>
<dbReference type="GO" id="GO:0006629">
    <property type="term" value="P:lipid metabolic process"/>
    <property type="evidence" value="ECO:0007669"/>
    <property type="project" value="UniProtKB-ARBA"/>
</dbReference>
<dbReference type="GO" id="GO:0020037">
    <property type="term" value="F:heme binding"/>
    <property type="evidence" value="ECO:0007669"/>
    <property type="project" value="InterPro"/>
</dbReference>
<reference evidence="14" key="1">
    <citation type="submission" date="2025-08" db="UniProtKB">
        <authorList>
            <consortium name="RefSeq"/>
        </authorList>
    </citation>
    <scope>IDENTIFICATION</scope>
    <source>
        <tissue evidence="14">Whole blood</tissue>
    </source>
</reference>
<dbReference type="AlphaFoldDB" id="A0A384CRL9"/>
<dbReference type="Pfam" id="PF00067">
    <property type="entry name" value="p450"/>
    <property type="match status" value="1"/>
</dbReference>
<dbReference type="InterPro" id="IPR001128">
    <property type="entry name" value="Cyt_P450"/>
</dbReference>